<protein>
    <submittedName>
        <fullName evidence="2">Uncharacterized protein</fullName>
    </submittedName>
</protein>
<keyword evidence="1" id="KW-1133">Transmembrane helix</keyword>
<feature type="transmembrane region" description="Helical" evidence="1">
    <location>
        <begin position="16"/>
        <end position="38"/>
    </location>
</feature>
<name>A0AAX4KSG9_9TREE</name>
<keyword evidence="3" id="KW-1185">Reference proteome</keyword>
<dbReference type="AlphaFoldDB" id="A0AAX4KSG9"/>
<evidence type="ECO:0000313" key="2">
    <source>
        <dbReference type="EMBL" id="WWD09380.1"/>
    </source>
</evidence>
<gene>
    <name evidence="2" type="ORF">V865_007503</name>
</gene>
<dbReference type="GeneID" id="91106304"/>
<accession>A0AAX4KSG9</accession>
<evidence type="ECO:0000256" key="1">
    <source>
        <dbReference type="SAM" id="Phobius"/>
    </source>
</evidence>
<keyword evidence="1" id="KW-0472">Membrane</keyword>
<sequence>MPSTCRIQLPTLDPRCFGLTLFTTLLATISFFLVTIIFGTAHHRFNNDNLDAHYGAAFVLVILGWLIYLFVAIPLVFLGWFKQRRQHTTTAHIRGDTNHTTNVTIRA</sequence>
<dbReference type="RefSeq" id="XP_066087347.1">
    <property type="nucleotide sequence ID" value="XM_066231250.1"/>
</dbReference>
<reference evidence="2 3" key="1">
    <citation type="submission" date="2024-01" db="EMBL/GenBank/DDBJ databases">
        <title>Comparative genomics of Cryptococcus and Kwoniella reveals pathogenesis evolution and contrasting modes of karyotype evolution via chromosome fusion or intercentromeric recombination.</title>
        <authorList>
            <person name="Coelho M.A."/>
            <person name="David-Palma M."/>
            <person name="Shea T."/>
            <person name="Bowers K."/>
            <person name="McGinley-Smith S."/>
            <person name="Mohammad A.W."/>
            <person name="Gnirke A."/>
            <person name="Yurkov A.M."/>
            <person name="Nowrousian M."/>
            <person name="Sun S."/>
            <person name="Cuomo C.A."/>
            <person name="Heitman J."/>
        </authorList>
    </citation>
    <scope>NUCLEOTIDE SEQUENCE [LARGE SCALE GENOMIC DNA]</scope>
    <source>
        <strain evidence="2 3">PYCC6329</strain>
    </source>
</reference>
<keyword evidence="1" id="KW-0812">Transmembrane</keyword>
<dbReference type="KEGG" id="ker:91106304"/>
<feature type="transmembrane region" description="Helical" evidence="1">
    <location>
        <begin position="58"/>
        <end position="81"/>
    </location>
</feature>
<dbReference type="Proteomes" id="UP001358614">
    <property type="component" value="Chromosome 2"/>
</dbReference>
<organism evidence="2 3">
    <name type="scientific">Kwoniella europaea PYCC6329</name>
    <dbReference type="NCBI Taxonomy" id="1423913"/>
    <lineage>
        <taxon>Eukaryota</taxon>
        <taxon>Fungi</taxon>
        <taxon>Dikarya</taxon>
        <taxon>Basidiomycota</taxon>
        <taxon>Agaricomycotina</taxon>
        <taxon>Tremellomycetes</taxon>
        <taxon>Tremellales</taxon>
        <taxon>Cryptococcaceae</taxon>
        <taxon>Kwoniella</taxon>
    </lineage>
</organism>
<dbReference type="EMBL" id="CP144090">
    <property type="protein sequence ID" value="WWD09380.1"/>
    <property type="molecule type" value="Genomic_DNA"/>
</dbReference>
<proteinExistence type="predicted"/>
<evidence type="ECO:0000313" key="3">
    <source>
        <dbReference type="Proteomes" id="UP001358614"/>
    </source>
</evidence>